<dbReference type="EMBL" id="FXAN01000014">
    <property type="protein sequence ID" value="SMF98279.1"/>
    <property type="molecule type" value="Genomic_DNA"/>
</dbReference>
<proteinExistence type="predicted"/>
<sequence>MTRAGRRTGQAGAPESARRGRTANAVAYPVSSLAGRPEKL</sequence>
<evidence type="ECO:0000256" key="1">
    <source>
        <dbReference type="SAM" id="MobiDB-lite"/>
    </source>
</evidence>
<protein>
    <submittedName>
        <fullName evidence="2">Uncharacterized protein</fullName>
    </submittedName>
</protein>
<gene>
    <name evidence="2" type="ORF">BSIN_1571</name>
</gene>
<evidence type="ECO:0000313" key="2">
    <source>
        <dbReference type="EMBL" id="SMF98279.1"/>
    </source>
</evidence>
<dbReference type="Proteomes" id="UP000198460">
    <property type="component" value="Unassembled WGS sequence"/>
</dbReference>
<organism evidence="2 3">
    <name type="scientific">Burkholderia singularis</name>
    <dbReference type="NCBI Taxonomy" id="1503053"/>
    <lineage>
        <taxon>Bacteria</taxon>
        <taxon>Pseudomonadati</taxon>
        <taxon>Pseudomonadota</taxon>
        <taxon>Betaproteobacteria</taxon>
        <taxon>Burkholderiales</taxon>
        <taxon>Burkholderiaceae</taxon>
        <taxon>Burkholderia</taxon>
        <taxon>pseudomallei group</taxon>
    </lineage>
</organism>
<reference evidence="2 3" key="1">
    <citation type="submission" date="2017-04" db="EMBL/GenBank/DDBJ databases">
        <authorList>
            <person name="Afonso C.L."/>
            <person name="Miller P.J."/>
            <person name="Scott M.A."/>
            <person name="Spackman E."/>
            <person name="Goraichik I."/>
            <person name="Dimitrov K.M."/>
            <person name="Suarez D.L."/>
            <person name="Swayne D.E."/>
        </authorList>
    </citation>
    <scope>NUCLEOTIDE SEQUENCE [LARGE SCALE GENOMIC DNA]</scope>
    <source>
        <strain evidence="2">LMG 28154</strain>
    </source>
</reference>
<name>A0A238GZ81_9BURK</name>
<dbReference type="AlphaFoldDB" id="A0A238GZ81"/>
<accession>A0A238GZ81</accession>
<evidence type="ECO:0000313" key="3">
    <source>
        <dbReference type="Proteomes" id="UP000198460"/>
    </source>
</evidence>
<feature type="region of interest" description="Disordered" evidence="1">
    <location>
        <begin position="1"/>
        <end position="40"/>
    </location>
</feature>